<name>A0ABX6QPF8_9HYPH</name>
<sequence length="254" mass="28242">MAEPAYSGSMNEREPAQEPIISNRFLFWLTSIIATLALFSVGISIVGREYGEALSLAGHSESDRVLSVTIGRDSLSLVENTVRFESQRRDGRAERVDLYLLWPEMRGYSRDDRRRFDDLSRQQSLLFLQISQSTMSRDMSGRMEPIYANILKPERAAGPAGLAIQRFEAGHGFDGELLLSGQLPDGSLYAIRCQDSAAATADAGDCQRDIHVGDDLTVLYRFPNHLIGQWAAIEHAVRGYVEERTSPLSGASDR</sequence>
<evidence type="ECO:0008006" key="4">
    <source>
        <dbReference type="Google" id="ProtNLM"/>
    </source>
</evidence>
<accession>A0ABX6QPF8</accession>
<organism evidence="2 3">
    <name type="scientific">Peteryoungia desertarenae</name>
    <dbReference type="NCBI Taxonomy" id="1813451"/>
    <lineage>
        <taxon>Bacteria</taxon>
        <taxon>Pseudomonadati</taxon>
        <taxon>Pseudomonadota</taxon>
        <taxon>Alphaproteobacteria</taxon>
        <taxon>Hyphomicrobiales</taxon>
        <taxon>Rhizobiaceae</taxon>
        <taxon>Peteryoungia</taxon>
    </lineage>
</organism>
<evidence type="ECO:0000256" key="1">
    <source>
        <dbReference type="SAM" id="Phobius"/>
    </source>
</evidence>
<evidence type="ECO:0000313" key="2">
    <source>
        <dbReference type="EMBL" id="QLF70364.1"/>
    </source>
</evidence>
<dbReference type="Proteomes" id="UP000308530">
    <property type="component" value="Chromosome"/>
</dbReference>
<proteinExistence type="predicted"/>
<gene>
    <name evidence="2" type="ORF">FE840_012920</name>
</gene>
<dbReference type="RefSeq" id="WP_138288726.1">
    <property type="nucleotide sequence ID" value="NZ_CP058350.1"/>
</dbReference>
<dbReference type="EMBL" id="CP058350">
    <property type="protein sequence ID" value="QLF70364.1"/>
    <property type="molecule type" value="Genomic_DNA"/>
</dbReference>
<feature type="transmembrane region" description="Helical" evidence="1">
    <location>
        <begin position="25"/>
        <end position="46"/>
    </location>
</feature>
<evidence type="ECO:0000313" key="3">
    <source>
        <dbReference type="Proteomes" id="UP000308530"/>
    </source>
</evidence>
<keyword evidence="1" id="KW-0812">Transmembrane</keyword>
<keyword evidence="3" id="KW-1185">Reference proteome</keyword>
<keyword evidence="1" id="KW-1133">Transmembrane helix</keyword>
<reference evidence="2 3" key="1">
    <citation type="submission" date="2020-06" db="EMBL/GenBank/DDBJ databases">
        <title>Genome sequence of Rhizobium sp strain ADMK78.</title>
        <authorList>
            <person name="Rahi P."/>
        </authorList>
    </citation>
    <scope>NUCLEOTIDE SEQUENCE [LARGE SCALE GENOMIC DNA]</scope>
    <source>
        <strain evidence="2 3">ADMK78</strain>
    </source>
</reference>
<protein>
    <recommendedName>
        <fullName evidence="4">Transmembrane anchored protein</fullName>
    </recommendedName>
</protein>
<keyword evidence="1" id="KW-0472">Membrane</keyword>